<dbReference type="Proteomes" id="UP000189701">
    <property type="component" value="Unplaced"/>
</dbReference>
<keyword evidence="3" id="KW-1185">Reference proteome</keyword>
<dbReference type="RefSeq" id="XP_009795538.1">
    <property type="nucleotide sequence ID" value="XM_009797236.1"/>
</dbReference>
<feature type="region of interest" description="Disordered" evidence="1">
    <location>
        <begin position="137"/>
        <end position="177"/>
    </location>
</feature>
<dbReference type="Pfam" id="PF03732">
    <property type="entry name" value="Retrotrans_gag"/>
    <property type="match status" value="1"/>
</dbReference>
<dbReference type="AlphaFoldDB" id="A0A1U7XXB9"/>
<evidence type="ECO:0000256" key="1">
    <source>
        <dbReference type="SAM" id="MobiDB-lite"/>
    </source>
</evidence>
<feature type="domain" description="Retrotransposon gag" evidence="2">
    <location>
        <begin position="18"/>
        <end position="107"/>
    </location>
</feature>
<name>A0A1U7XXB9_NICSY</name>
<evidence type="ECO:0000313" key="4">
    <source>
        <dbReference type="RefSeq" id="XP_009795538.1"/>
    </source>
</evidence>
<reference evidence="4" key="2">
    <citation type="submission" date="2025-08" db="UniProtKB">
        <authorList>
            <consortium name="RefSeq"/>
        </authorList>
    </citation>
    <scope>IDENTIFICATION</scope>
    <source>
        <tissue evidence="4">Leaf</tissue>
    </source>
</reference>
<reference evidence="3" key="1">
    <citation type="journal article" date="2013" name="Genome Biol.">
        <title>Reference genomes and transcriptomes of Nicotiana sylvestris and Nicotiana tomentosiformis.</title>
        <authorList>
            <person name="Sierro N."/>
            <person name="Battey J.N."/>
            <person name="Ouadi S."/>
            <person name="Bovet L."/>
            <person name="Goepfert S."/>
            <person name="Bakaher N."/>
            <person name="Peitsch M.C."/>
            <person name="Ivanov N.V."/>
        </authorList>
    </citation>
    <scope>NUCLEOTIDE SEQUENCE [LARGE SCALE GENOMIC DNA]</scope>
</reference>
<protein>
    <submittedName>
        <fullName evidence="4">Uncharacterized protein LOC104242205</fullName>
    </submittedName>
</protein>
<sequence length="177" mass="20070">MRATEMEGVELDAYRPKGVAYSWFELWEDSRGEGSSPARWTEFADAFIDHFLPVETRTAHAVEFEKLRQGNKSVWEYHMEFSRLSKYDIHMLPIIEARVRRFVQGLNSLTINEASMAALNSDVNYGKMVAFTQATKNRKLKNRMERKGNNKARSTSSMGESLCGGRSSFRGGSSGPS</sequence>
<accession>A0A1U7XXB9</accession>
<proteinExistence type="predicted"/>
<evidence type="ECO:0000259" key="2">
    <source>
        <dbReference type="Pfam" id="PF03732"/>
    </source>
</evidence>
<dbReference type="OrthoDB" id="1936908at2759"/>
<evidence type="ECO:0000313" key="3">
    <source>
        <dbReference type="Proteomes" id="UP000189701"/>
    </source>
</evidence>
<dbReference type="InterPro" id="IPR005162">
    <property type="entry name" value="Retrotrans_gag_dom"/>
</dbReference>
<organism evidence="3 4">
    <name type="scientific">Nicotiana sylvestris</name>
    <name type="common">Wood tobacco</name>
    <name type="synonym">South American tobacco</name>
    <dbReference type="NCBI Taxonomy" id="4096"/>
    <lineage>
        <taxon>Eukaryota</taxon>
        <taxon>Viridiplantae</taxon>
        <taxon>Streptophyta</taxon>
        <taxon>Embryophyta</taxon>
        <taxon>Tracheophyta</taxon>
        <taxon>Spermatophyta</taxon>
        <taxon>Magnoliopsida</taxon>
        <taxon>eudicotyledons</taxon>
        <taxon>Gunneridae</taxon>
        <taxon>Pentapetalae</taxon>
        <taxon>asterids</taxon>
        <taxon>lamiids</taxon>
        <taxon>Solanales</taxon>
        <taxon>Solanaceae</taxon>
        <taxon>Nicotianoideae</taxon>
        <taxon>Nicotianeae</taxon>
        <taxon>Nicotiana</taxon>
    </lineage>
</organism>
<gene>
    <name evidence="4" type="primary">LOC104242205</name>
</gene>